<organism evidence="2 3">
    <name type="scientific">Microtetraspora glauca</name>
    <dbReference type="NCBI Taxonomy" id="1996"/>
    <lineage>
        <taxon>Bacteria</taxon>
        <taxon>Bacillati</taxon>
        <taxon>Actinomycetota</taxon>
        <taxon>Actinomycetes</taxon>
        <taxon>Streptosporangiales</taxon>
        <taxon>Streptosporangiaceae</taxon>
        <taxon>Microtetraspora</taxon>
    </lineage>
</organism>
<protein>
    <submittedName>
        <fullName evidence="2">GNAT family N-acetyltransferase</fullName>
    </submittedName>
</protein>
<keyword evidence="3" id="KW-1185">Reference proteome</keyword>
<dbReference type="Pfam" id="PF13302">
    <property type="entry name" value="Acetyltransf_3"/>
    <property type="match status" value="1"/>
</dbReference>
<evidence type="ECO:0000313" key="3">
    <source>
        <dbReference type="Proteomes" id="UP001551675"/>
    </source>
</evidence>
<feature type="domain" description="N-acetyltransferase" evidence="1">
    <location>
        <begin position="4"/>
        <end position="156"/>
    </location>
</feature>
<gene>
    <name evidence="2" type="ORF">AB0I59_39785</name>
</gene>
<evidence type="ECO:0000259" key="1">
    <source>
        <dbReference type="PROSITE" id="PS51186"/>
    </source>
</evidence>
<dbReference type="PANTHER" id="PTHR43328:SF1">
    <property type="entry name" value="N-ACETYLTRANSFERASE DOMAIN-CONTAINING PROTEIN"/>
    <property type="match status" value="1"/>
</dbReference>
<proteinExistence type="predicted"/>
<dbReference type="Proteomes" id="UP001551675">
    <property type="component" value="Unassembled WGS sequence"/>
</dbReference>
<name>A0ABV3GT18_MICGL</name>
<evidence type="ECO:0000313" key="2">
    <source>
        <dbReference type="EMBL" id="MEV0974771.1"/>
    </source>
</evidence>
<dbReference type="RefSeq" id="WP_358141760.1">
    <property type="nucleotide sequence ID" value="NZ_JBFALK010000035.1"/>
</dbReference>
<accession>A0ABV3GT18</accession>
<dbReference type="EMBL" id="JBFALK010000035">
    <property type="protein sequence ID" value="MEV0974771.1"/>
    <property type="molecule type" value="Genomic_DNA"/>
</dbReference>
<dbReference type="PANTHER" id="PTHR43328">
    <property type="entry name" value="ACETYLTRANSFERASE-RELATED"/>
    <property type="match status" value="1"/>
</dbReference>
<dbReference type="Gene3D" id="3.40.630.30">
    <property type="match status" value="1"/>
</dbReference>
<sequence>MSGVALRGVEDGDLDALFHQMRDPQSVQMAAFTSKDPDDRQAFDAHMSKLRTSPDVILRAVTRDGHLVGSIGSFVIEGDTEVTYWIDRAAWGQGVATQALAQFLELVPVRPLYARAASDNLGSLRVLQKAGFTITGTETSYAPARNAEIEESILRLG</sequence>
<dbReference type="PROSITE" id="PS51186">
    <property type="entry name" value="GNAT"/>
    <property type="match status" value="1"/>
</dbReference>
<reference evidence="2 3" key="1">
    <citation type="submission" date="2024-06" db="EMBL/GenBank/DDBJ databases">
        <title>The Natural Products Discovery Center: Release of the First 8490 Sequenced Strains for Exploring Actinobacteria Biosynthetic Diversity.</title>
        <authorList>
            <person name="Kalkreuter E."/>
            <person name="Kautsar S.A."/>
            <person name="Yang D."/>
            <person name="Bader C.D."/>
            <person name="Teijaro C.N."/>
            <person name="Fluegel L."/>
            <person name="Davis C.M."/>
            <person name="Simpson J.R."/>
            <person name="Lauterbach L."/>
            <person name="Steele A.D."/>
            <person name="Gui C."/>
            <person name="Meng S."/>
            <person name="Li G."/>
            <person name="Viehrig K."/>
            <person name="Ye F."/>
            <person name="Su P."/>
            <person name="Kiefer A.F."/>
            <person name="Nichols A."/>
            <person name="Cepeda A.J."/>
            <person name="Yan W."/>
            <person name="Fan B."/>
            <person name="Jiang Y."/>
            <person name="Adhikari A."/>
            <person name="Zheng C.-J."/>
            <person name="Schuster L."/>
            <person name="Cowan T.M."/>
            <person name="Smanski M.J."/>
            <person name="Chevrette M.G."/>
            <person name="De Carvalho L.P.S."/>
            <person name="Shen B."/>
        </authorList>
    </citation>
    <scope>NUCLEOTIDE SEQUENCE [LARGE SCALE GENOMIC DNA]</scope>
    <source>
        <strain evidence="2 3">NPDC050100</strain>
    </source>
</reference>
<comment type="caution">
    <text evidence="2">The sequence shown here is derived from an EMBL/GenBank/DDBJ whole genome shotgun (WGS) entry which is preliminary data.</text>
</comment>
<dbReference type="SUPFAM" id="SSF55729">
    <property type="entry name" value="Acyl-CoA N-acyltransferases (Nat)"/>
    <property type="match status" value="1"/>
</dbReference>
<dbReference type="InterPro" id="IPR016181">
    <property type="entry name" value="Acyl_CoA_acyltransferase"/>
</dbReference>
<dbReference type="InterPro" id="IPR000182">
    <property type="entry name" value="GNAT_dom"/>
</dbReference>